<evidence type="ECO:0000256" key="3">
    <source>
        <dbReference type="SAM" id="SignalP"/>
    </source>
</evidence>
<reference evidence="5" key="1">
    <citation type="journal article" date="2023" name="PLoS Negl. Trop. Dis.">
        <title>A genome sequence for Biomphalaria pfeifferi, the major vector snail for the human-infecting parasite Schistosoma mansoni.</title>
        <authorList>
            <person name="Bu L."/>
            <person name="Lu L."/>
            <person name="Laidemitt M.R."/>
            <person name="Zhang S.M."/>
            <person name="Mutuku M."/>
            <person name="Mkoji G."/>
            <person name="Steinauer M."/>
            <person name="Loker E.S."/>
        </authorList>
    </citation>
    <scope>NUCLEOTIDE SEQUENCE</scope>
    <source>
        <strain evidence="5">KasaAsao</strain>
    </source>
</reference>
<proteinExistence type="predicted"/>
<organism evidence="5 6">
    <name type="scientific">Biomphalaria pfeifferi</name>
    <name type="common">Bloodfluke planorb</name>
    <name type="synonym">Freshwater snail</name>
    <dbReference type="NCBI Taxonomy" id="112525"/>
    <lineage>
        <taxon>Eukaryota</taxon>
        <taxon>Metazoa</taxon>
        <taxon>Spiralia</taxon>
        <taxon>Lophotrochozoa</taxon>
        <taxon>Mollusca</taxon>
        <taxon>Gastropoda</taxon>
        <taxon>Heterobranchia</taxon>
        <taxon>Euthyneura</taxon>
        <taxon>Panpulmonata</taxon>
        <taxon>Hygrophila</taxon>
        <taxon>Lymnaeoidea</taxon>
        <taxon>Planorbidae</taxon>
        <taxon>Biomphalaria</taxon>
    </lineage>
</organism>
<dbReference type="Gene3D" id="2.60.40.10">
    <property type="entry name" value="Immunoglobulins"/>
    <property type="match status" value="1"/>
</dbReference>
<feature type="chain" id="PRO_5041929762" description="Ig-like domain-containing protein" evidence="3">
    <location>
        <begin position="19"/>
        <end position="489"/>
    </location>
</feature>
<dbReference type="InterPro" id="IPR013783">
    <property type="entry name" value="Ig-like_fold"/>
</dbReference>
<gene>
    <name evidence="5" type="ORF">Bpfe_027587</name>
</gene>
<dbReference type="PANTHER" id="PTHR16861">
    <property type="entry name" value="GLYCOPROTEIN 38"/>
    <property type="match status" value="1"/>
</dbReference>
<evidence type="ECO:0000313" key="6">
    <source>
        <dbReference type="Proteomes" id="UP001233172"/>
    </source>
</evidence>
<feature type="compositionally biased region" description="Basic and acidic residues" evidence="1">
    <location>
        <begin position="429"/>
        <end position="466"/>
    </location>
</feature>
<dbReference type="AlphaFoldDB" id="A0AAD8AXV6"/>
<feature type="domain" description="Ig-like" evidence="4">
    <location>
        <begin position="157"/>
        <end position="266"/>
    </location>
</feature>
<keyword evidence="6" id="KW-1185">Reference proteome</keyword>
<evidence type="ECO:0000313" key="5">
    <source>
        <dbReference type="EMBL" id="KAK0043005.1"/>
    </source>
</evidence>
<dbReference type="Proteomes" id="UP001233172">
    <property type="component" value="Unassembled WGS sequence"/>
</dbReference>
<dbReference type="InterPro" id="IPR036179">
    <property type="entry name" value="Ig-like_dom_sf"/>
</dbReference>
<dbReference type="SUPFAM" id="SSF48726">
    <property type="entry name" value="Immunoglobulin"/>
    <property type="match status" value="1"/>
</dbReference>
<accession>A0AAD8AXV6</accession>
<feature type="compositionally biased region" description="Basic and acidic residues" evidence="1">
    <location>
        <begin position="322"/>
        <end position="337"/>
    </location>
</feature>
<keyword evidence="2" id="KW-0472">Membrane</keyword>
<comment type="caution">
    <text evidence="5">The sequence shown here is derived from an EMBL/GenBank/DDBJ whole genome shotgun (WGS) entry which is preliminary data.</text>
</comment>
<reference evidence="5" key="2">
    <citation type="submission" date="2023-04" db="EMBL/GenBank/DDBJ databases">
        <authorList>
            <person name="Bu L."/>
            <person name="Lu L."/>
            <person name="Laidemitt M.R."/>
            <person name="Zhang S.M."/>
            <person name="Mutuku M."/>
            <person name="Mkoji G."/>
            <person name="Steinauer M."/>
            <person name="Loker E.S."/>
        </authorList>
    </citation>
    <scope>NUCLEOTIDE SEQUENCE</scope>
    <source>
        <strain evidence="5">KasaAsao</strain>
        <tissue evidence="5">Whole Snail</tissue>
    </source>
</reference>
<dbReference type="InterPro" id="IPR003599">
    <property type="entry name" value="Ig_sub"/>
</dbReference>
<feature type="transmembrane region" description="Helical" evidence="2">
    <location>
        <begin position="288"/>
        <end position="313"/>
    </location>
</feature>
<dbReference type="PANTHER" id="PTHR16861:SF7">
    <property type="entry name" value="MEMBRANE ANCHOR OPY2 N-TERMINAL DOMAIN-CONTAINING PROTEIN"/>
    <property type="match status" value="1"/>
</dbReference>
<keyword evidence="2" id="KW-1133">Transmembrane helix</keyword>
<name>A0AAD8AXV6_BIOPF</name>
<evidence type="ECO:0000256" key="2">
    <source>
        <dbReference type="SAM" id="Phobius"/>
    </source>
</evidence>
<dbReference type="EMBL" id="JASAOG010000227">
    <property type="protein sequence ID" value="KAK0043005.1"/>
    <property type="molecule type" value="Genomic_DNA"/>
</dbReference>
<keyword evidence="3" id="KW-0732">Signal</keyword>
<feature type="compositionally biased region" description="Basic and acidic residues" evidence="1">
    <location>
        <begin position="394"/>
        <end position="420"/>
    </location>
</feature>
<dbReference type="SMART" id="SM00409">
    <property type="entry name" value="IG"/>
    <property type="match status" value="2"/>
</dbReference>
<keyword evidence="2" id="KW-0812">Transmembrane</keyword>
<sequence>MDKLFTLVFELLLVAVSAQQSIVSQLQYSSGDTFNITCDASRFSGLKTANYFLSMSLWRQVSPQAAFINIASYEPLAQLNTTTNAPSQWQVNFSGGEGYSNRNIMKIVVTVVNYQCTDAGLYKCEAILPSPITPYETTPVNLTAKVGITQNNISMTPHNQAEGTDENSSVNSVGEEITMTCTFIGPANLQAVWKRKTTTAISDEDYPYPNNITNSNPSSSVVSGCNTYMYSSELKFYLEESDNGNTYICVVTEGNNERSRKMFTIEVKSTPDDNGNPGSNTAGAETNVGAIVGGVIGGVVFLVIVVVLIYFFVIRKRMDKSDDDSHRKNVEATENGKDNLSPPPVFYSKPHKPPKDDSDGSRPVGMTNEGLDTSYDSKDLKGPPQYTNTVDDYEPPRYEKETHRGRANKAYEEEKEEKSGGHGRRNRHRDREESDEPKDRSKDREDRRSRHRGDREGEPRGRHYSTDDGTDNRYVFDPSYGDPNMGTSI</sequence>
<feature type="region of interest" description="Disordered" evidence="1">
    <location>
        <begin position="322"/>
        <end position="489"/>
    </location>
</feature>
<evidence type="ECO:0000256" key="1">
    <source>
        <dbReference type="SAM" id="MobiDB-lite"/>
    </source>
</evidence>
<dbReference type="InterPro" id="IPR007110">
    <property type="entry name" value="Ig-like_dom"/>
</dbReference>
<evidence type="ECO:0000259" key="4">
    <source>
        <dbReference type="PROSITE" id="PS50835"/>
    </source>
</evidence>
<dbReference type="PROSITE" id="PS50835">
    <property type="entry name" value="IG_LIKE"/>
    <property type="match status" value="1"/>
</dbReference>
<feature type="signal peptide" evidence="3">
    <location>
        <begin position="1"/>
        <end position="18"/>
    </location>
</feature>
<protein>
    <recommendedName>
        <fullName evidence="4">Ig-like domain-containing protein</fullName>
    </recommendedName>
</protein>